<dbReference type="GO" id="GO:1903457">
    <property type="term" value="P:lactate catabolic process"/>
    <property type="evidence" value="ECO:0007669"/>
    <property type="project" value="TreeGrafter"/>
</dbReference>
<name>A0A418T7P0_9RHOB</name>
<accession>A0A418T7P0</accession>
<dbReference type="GO" id="GO:0008720">
    <property type="term" value="F:D-lactate dehydrogenase (NAD+) activity"/>
    <property type="evidence" value="ECO:0007669"/>
    <property type="project" value="TreeGrafter"/>
</dbReference>
<dbReference type="GO" id="GO:0071949">
    <property type="term" value="F:FAD binding"/>
    <property type="evidence" value="ECO:0007669"/>
    <property type="project" value="InterPro"/>
</dbReference>
<feature type="compositionally biased region" description="Basic and acidic residues" evidence="2">
    <location>
        <begin position="450"/>
        <end position="464"/>
    </location>
</feature>
<proteinExistence type="predicted"/>
<dbReference type="Proteomes" id="UP000284202">
    <property type="component" value="Unassembled WGS sequence"/>
</dbReference>
<protein>
    <submittedName>
        <fullName evidence="4">FAD-binding oxidoreductase</fullName>
    </submittedName>
</protein>
<dbReference type="EMBL" id="QZCG01000001">
    <property type="protein sequence ID" value="RJE89241.1"/>
    <property type="molecule type" value="Genomic_DNA"/>
</dbReference>
<dbReference type="OrthoDB" id="9811261at2"/>
<dbReference type="PANTHER" id="PTHR11748">
    <property type="entry name" value="D-LACTATE DEHYDROGENASE"/>
    <property type="match status" value="1"/>
</dbReference>
<evidence type="ECO:0000313" key="4">
    <source>
        <dbReference type="EMBL" id="RJE89241.1"/>
    </source>
</evidence>
<dbReference type="Gene3D" id="3.30.465.10">
    <property type="match status" value="1"/>
</dbReference>
<dbReference type="InterPro" id="IPR016166">
    <property type="entry name" value="FAD-bd_PCMH"/>
</dbReference>
<dbReference type="InterPro" id="IPR006094">
    <property type="entry name" value="Oxid_FAD_bind_N"/>
</dbReference>
<dbReference type="AlphaFoldDB" id="A0A418T7P0"/>
<dbReference type="InterPro" id="IPR036318">
    <property type="entry name" value="FAD-bd_PCMH-like_sf"/>
</dbReference>
<evidence type="ECO:0000256" key="1">
    <source>
        <dbReference type="ARBA" id="ARBA00022827"/>
    </source>
</evidence>
<feature type="region of interest" description="Disordered" evidence="2">
    <location>
        <begin position="443"/>
        <end position="464"/>
    </location>
</feature>
<sequence length="464" mass="52118">MTAIRNLEAFKAALNGVRFHDDEKYLAARSHDYFWYSPILNEQLKDLTGDLVVLPQNLDEVMQVAALAARHRLPLTLRGGGTGNYGQCVPLEGGVIMDLTRLDRVIEITDGHVRVEAGARISRLDDAARETGQELLMYPSTRQMATIGGFIAGGSGGIGSLRHGMLRDPGNVTYAKVVTVEPEPQVIELHGGDTQKIQHAYGTNGIVVELGLALTRATDWIHIAVLFDGYDKALRFATRAQADGMDCYLLTAVERRFAPFYRKFGDHFPADRDAIFAMVAPDEMERFTEEAEACGGRVSFALTKPEIREAGLQPAYECGWNHTTLQALKVDRGWTYLQVAYPRPFDPDLVMRQMERYGDEVFWHHEMARMEGEIQIFALPLVRWRGKEAMYRLIDELERLDGCTIFDPHVVTIEDGGMKQIDDAQIRFKKLADPYGLMNPGKTRGWHAGMARDDQDQRQQGETA</sequence>
<dbReference type="InterPro" id="IPR016169">
    <property type="entry name" value="FAD-bd_PCMH_sub2"/>
</dbReference>
<gene>
    <name evidence="4" type="ORF">D3P04_00905</name>
</gene>
<dbReference type="Pfam" id="PF01565">
    <property type="entry name" value="FAD_binding_4"/>
    <property type="match status" value="1"/>
</dbReference>
<dbReference type="PROSITE" id="PS51387">
    <property type="entry name" value="FAD_PCMH"/>
    <property type="match status" value="1"/>
</dbReference>
<reference evidence="5" key="1">
    <citation type="submission" date="2018-09" db="EMBL/GenBank/DDBJ databases">
        <title>Acidovorax cavernicola nov. sp. isolated from Gruta de las Maravillas (Aracena, Spain).</title>
        <authorList>
            <person name="Jurado V."/>
            <person name="Gutierrez-Patricio S."/>
            <person name="Gonzalez-Pimentel J.L."/>
            <person name="Miller A.Z."/>
            <person name="Laiz L."/>
            <person name="Saiz-Jimenez C."/>
        </authorList>
    </citation>
    <scope>NUCLEOTIDE SEQUENCE [LARGE SCALE GENOMIC DNA]</scope>
    <source>
        <strain evidence="5">1011MAR3C25</strain>
    </source>
</reference>
<dbReference type="RefSeq" id="WP_119744992.1">
    <property type="nucleotide sequence ID" value="NZ_QZCG01000001.1"/>
</dbReference>
<keyword evidence="5" id="KW-1185">Reference proteome</keyword>
<evidence type="ECO:0000259" key="3">
    <source>
        <dbReference type="PROSITE" id="PS51387"/>
    </source>
</evidence>
<evidence type="ECO:0000256" key="2">
    <source>
        <dbReference type="SAM" id="MobiDB-lite"/>
    </source>
</evidence>
<comment type="caution">
    <text evidence="4">The sequence shown here is derived from an EMBL/GenBank/DDBJ whole genome shotgun (WGS) entry which is preliminary data.</text>
</comment>
<evidence type="ECO:0000313" key="5">
    <source>
        <dbReference type="Proteomes" id="UP000284202"/>
    </source>
</evidence>
<dbReference type="GO" id="GO:0004458">
    <property type="term" value="F:D-lactate dehydrogenase (cytochrome) activity"/>
    <property type="evidence" value="ECO:0007669"/>
    <property type="project" value="TreeGrafter"/>
</dbReference>
<dbReference type="SUPFAM" id="SSF56176">
    <property type="entry name" value="FAD-binding/transporter-associated domain-like"/>
    <property type="match status" value="1"/>
</dbReference>
<dbReference type="PANTHER" id="PTHR11748:SF119">
    <property type="entry name" value="D-2-HYDROXYGLUTARATE DEHYDROGENASE"/>
    <property type="match status" value="1"/>
</dbReference>
<feature type="domain" description="FAD-binding PCMH-type" evidence="3">
    <location>
        <begin position="45"/>
        <end position="217"/>
    </location>
</feature>
<keyword evidence="1" id="KW-0285">Flavoprotein</keyword>
<keyword evidence="1" id="KW-0274">FAD</keyword>
<organism evidence="4 5">
    <name type="scientific">Paracoccus onubensis</name>
    <dbReference type="NCBI Taxonomy" id="1675788"/>
    <lineage>
        <taxon>Bacteria</taxon>
        <taxon>Pseudomonadati</taxon>
        <taxon>Pseudomonadota</taxon>
        <taxon>Alphaproteobacteria</taxon>
        <taxon>Rhodobacterales</taxon>
        <taxon>Paracoccaceae</taxon>
        <taxon>Paracoccus</taxon>
    </lineage>
</organism>